<protein>
    <submittedName>
        <fullName evidence="1">Uncharacterized protein</fullName>
    </submittedName>
</protein>
<evidence type="ECO:0000313" key="1">
    <source>
        <dbReference type="EMBL" id="KAJ7730257.1"/>
    </source>
</evidence>
<keyword evidence="2" id="KW-1185">Reference proteome</keyword>
<sequence>MSTDVVGLKRRNRNITLYVGGDNEWNGRLFCFERGSQSLVIQTPQFKLPGYTHFNSDPDADTQYVSTFFFDLEKIATLVKSMVFGETNWAYLITHKDGSYRLHYKDKPIPPIVCPPWAPLVPETDIVYTRYVHAAEREAVWNGRAVDCLVGWNDLWRSIVDRSMEGHRLLKGLDVTVEVLGHIVRNDEIIGIMTEHTVDDRLVEYRDRAAVYAAVKRVQSKSLIIRGLHESSITIHRGKVRFLDTQSIQKFSAFADTEAATEKYHWQTLAFLFDDLREHPNFMPLMRCIQNEPIPMIPIPSPEKPLDTELNCVFRMIVHRTAQDQQVGWGACSKSALATLLYNVKNGLCTALFSLSRCTTQYRDDDFDLRKSSKPSWKARNKSFEAALDFTFSSRHLRSARPRHLVSVHPYNRPRLLTFPE</sequence>
<gene>
    <name evidence="1" type="ORF">DFH07DRAFT_945457</name>
</gene>
<evidence type="ECO:0000313" key="2">
    <source>
        <dbReference type="Proteomes" id="UP001215280"/>
    </source>
</evidence>
<name>A0AAD7MS41_9AGAR</name>
<accession>A0AAD7MS41</accession>
<dbReference type="Proteomes" id="UP001215280">
    <property type="component" value="Unassembled WGS sequence"/>
</dbReference>
<dbReference type="AlphaFoldDB" id="A0AAD7MS41"/>
<proteinExistence type="predicted"/>
<comment type="caution">
    <text evidence="1">The sequence shown here is derived from an EMBL/GenBank/DDBJ whole genome shotgun (WGS) entry which is preliminary data.</text>
</comment>
<organism evidence="1 2">
    <name type="scientific">Mycena maculata</name>
    <dbReference type="NCBI Taxonomy" id="230809"/>
    <lineage>
        <taxon>Eukaryota</taxon>
        <taxon>Fungi</taxon>
        <taxon>Dikarya</taxon>
        <taxon>Basidiomycota</taxon>
        <taxon>Agaricomycotina</taxon>
        <taxon>Agaricomycetes</taxon>
        <taxon>Agaricomycetidae</taxon>
        <taxon>Agaricales</taxon>
        <taxon>Marasmiineae</taxon>
        <taxon>Mycenaceae</taxon>
        <taxon>Mycena</taxon>
    </lineage>
</organism>
<dbReference type="EMBL" id="JARJLG010000192">
    <property type="protein sequence ID" value="KAJ7730257.1"/>
    <property type="molecule type" value="Genomic_DNA"/>
</dbReference>
<reference evidence="1" key="1">
    <citation type="submission" date="2023-03" db="EMBL/GenBank/DDBJ databases">
        <title>Massive genome expansion in bonnet fungi (Mycena s.s.) driven by repeated elements and novel gene families across ecological guilds.</title>
        <authorList>
            <consortium name="Lawrence Berkeley National Laboratory"/>
            <person name="Harder C.B."/>
            <person name="Miyauchi S."/>
            <person name="Viragh M."/>
            <person name="Kuo A."/>
            <person name="Thoen E."/>
            <person name="Andreopoulos B."/>
            <person name="Lu D."/>
            <person name="Skrede I."/>
            <person name="Drula E."/>
            <person name="Henrissat B."/>
            <person name="Morin E."/>
            <person name="Kohler A."/>
            <person name="Barry K."/>
            <person name="LaButti K."/>
            <person name="Morin E."/>
            <person name="Salamov A."/>
            <person name="Lipzen A."/>
            <person name="Mereny Z."/>
            <person name="Hegedus B."/>
            <person name="Baldrian P."/>
            <person name="Stursova M."/>
            <person name="Weitz H."/>
            <person name="Taylor A."/>
            <person name="Grigoriev I.V."/>
            <person name="Nagy L.G."/>
            <person name="Martin F."/>
            <person name="Kauserud H."/>
        </authorList>
    </citation>
    <scope>NUCLEOTIDE SEQUENCE</scope>
    <source>
        <strain evidence="1">CBHHK188m</strain>
    </source>
</reference>